<gene>
    <name evidence="1" type="ORF">F7725_013588</name>
</gene>
<protein>
    <submittedName>
        <fullName evidence="1">Uncharacterized protein</fullName>
    </submittedName>
</protein>
<reference evidence="1 2" key="1">
    <citation type="submission" date="2020-03" db="EMBL/GenBank/DDBJ databases">
        <title>Dissostichus mawsoni Genome sequencing and assembly.</title>
        <authorList>
            <person name="Park H."/>
        </authorList>
    </citation>
    <scope>NUCLEOTIDE SEQUENCE [LARGE SCALE GENOMIC DNA]</scope>
    <source>
        <strain evidence="1">DM0001</strain>
        <tissue evidence="1">Muscle</tissue>
    </source>
</reference>
<keyword evidence="2" id="KW-1185">Reference proteome</keyword>
<dbReference type="AlphaFoldDB" id="A0A7J5Y6J4"/>
<proteinExistence type="predicted"/>
<organism evidence="1 2">
    <name type="scientific">Dissostichus mawsoni</name>
    <name type="common">Antarctic cod</name>
    <dbReference type="NCBI Taxonomy" id="36200"/>
    <lineage>
        <taxon>Eukaryota</taxon>
        <taxon>Metazoa</taxon>
        <taxon>Chordata</taxon>
        <taxon>Craniata</taxon>
        <taxon>Vertebrata</taxon>
        <taxon>Euteleostomi</taxon>
        <taxon>Actinopterygii</taxon>
        <taxon>Neopterygii</taxon>
        <taxon>Teleostei</taxon>
        <taxon>Neoteleostei</taxon>
        <taxon>Acanthomorphata</taxon>
        <taxon>Eupercaria</taxon>
        <taxon>Perciformes</taxon>
        <taxon>Notothenioidei</taxon>
        <taxon>Nototheniidae</taxon>
        <taxon>Dissostichus</taxon>
    </lineage>
</organism>
<name>A0A7J5Y6J4_DISMA</name>
<dbReference type="EMBL" id="JAAKFY010000016">
    <property type="protein sequence ID" value="KAF3844247.1"/>
    <property type="molecule type" value="Genomic_DNA"/>
</dbReference>
<evidence type="ECO:0000313" key="1">
    <source>
        <dbReference type="EMBL" id="KAF3844247.1"/>
    </source>
</evidence>
<sequence length="122" mass="13600">MPWRVKEELRRGLLCSVLSELCQLRHASALLMQLHNAEERISHSGIMLGLTVTGLAFTRICHRNVWHGACRFSSNTTCCLFLLTPAHGGNLLQDPAIAAPLLQQQSPLKGWAWLAVSQFIQL</sequence>
<comment type="caution">
    <text evidence="1">The sequence shown here is derived from an EMBL/GenBank/DDBJ whole genome shotgun (WGS) entry which is preliminary data.</text>
</comment>
<dbReference type="Proteomes" id="UP000518266">
    <property type="component" value="Unassembled WGS sequence"/>
</dbReference>
<accession>A0A7J5Y6J4</accession>
<evidence type="ECO:0000313" key="2">
    <source>
        <dbReference type="Proteomes" id="UP000518266"/>
    </source>
</evidence>